<protein>
    <recommendedName>
        <fullName evidence="4">adenylate kinase</fullName>
        <ecNumber evidence="4">2.7.4.3</ecNumber>
    </recommendedName>
    <alternativeName>
        <fullName evidence="10">ATP:AMP phosphotransferase</fullName>
    </alternativeName>
    <alternativeName>
        <fullName evidence="11">Adenylate monophosphate kinase</fullName>
    </alternativeName>
</protein>
<name>A0A0R3W6Y3_TAEAS</name>
<dbReference type="EMBL" id="UYRS01018461">
    <property type="protein sequence ID" value="VDK35971.1"/>
    <property type="molecule type" value="Genomic_DNA"/>
</dbReference>
<dbReference type="GO" id="GO:0004017">
    <property type="term" value="F:AMP kinase activity"/>
    <property type="evidence" value="ECO:0007669"/>
    <property type="project" value="UniProtKB-EC"/>
</dbReference>
<keyword evidence="8 12" id="KW-0418">Kinase</keyword>
<evidence type="ECO:0000313" key="14">
    <source>
        <dbReference type="Proteomes" id="UP000282613"/>
    </source>
</evidence>
<dbReference type="OrthoDB" id="442176at2759"/>
<gene>
    <name evidence="13" type="ORF">TASK_LOCUS5995</name>
</gene>
<dbReference type="Pfam" id="PF00406">
    <property type="entry name" value="ADK"/>
    <property type="match status" value="1"/>
</dbReference>
<dbReference type="Proteomes" id="UP000282613">
    <property type="component" value="Unassembled WGS sequence"/>
</dbReference>
<evidence type="ECO:0000256" key="12">
    <source>
        <dbReference type="RuleBase" id="RU003330"/>
    </source>
</evidence>
<dbReference type="InterPro" id="IPR033690">
    <property type="entry name" value="Adenylat_kinase_CS"/>
</dbReference>
<comment type="subcellular location">
    <subcellularLocation>
        <location evidence="2">Cytoplasm</location>
    </subcellularLocation>
</comment>
<dbReference type="HAMAP" id="MF_00235">
    <property type="entry name" value="Adenylate_kinase_Adk"/>
    <property type="match status" value="1"/>
</dbReference>
<organism evidence="15">
    <name type="scientific">Taenia asiatica</name>
    <name type="common">Asian tapeworm</name>
    <dbReference type="NCBI Taxonomy" id="60517"/>
    <lineage>
        <taxon>Eukaryota</taxon>
        <taxon>Metazoa</taxon>
        <taxon>Spiralia</taxon>
        <taxon>Lophotrochozoa</taxon>
        <taxon>Platyhelminthes</taxon>
        <taxon>Cestoda</taxon>
        <taxon>Eucestoda</taxon>
        <taxon>Cyclophyllidea</taxon>
        <taxon>Taeniidae</taxon>
        <taxon>Taenia</taxon>
    </lineage>
</organism>
<proteinExistence type="inferred from homology"/>
<dbReference type="InterPro" id="IPR027417">
    <property type="entry name" value="P-loop_NTPase"/>
</dbReference>
<evidence type="ECO:0000256" key="6">
    <source>
        <dbReference type="ARBA" id="ARBA00022679"/>
    </source>
</evidence>
<evidence type="ECO:0000256" key="9">
    <source>
        <dbReference type="ARBA" id="ARBA00022840"/>
    </source>
</evidence>
<evidence type="ECO:0000256" key="1">
    <source>
        <dbReference type="ARBA" id="ARBA00003053"/>
    </source>
</evidence>
<evidence type="ECO:0000256" key="10">
    <source>
        <dbReference type="ARBA" id="ARBA00031517"/>
    </source>
</evidence>
<dbReference type="GO" id="GO:0005524">
    <property type="term" value="F:ATP binding"/>
    <property type="evidence" value="ECO:0007669"/>
    <property type="project" value="UniProtKB-KW"/>
</dbReference>
<dbReference type="Gene3D" id="3.40.50.300">
    <property type="entry name" value="P-loop containing nucleotide triphosphate hydrolases"/>
    <property type="match status" value="1"/>
</dbReference>
<comment type="similarity">
    <text evidence="12">Belongs to the adenylate kinase family.</text>
</comment>
<evidence type="ECO:0000256" key="7">
    <source>
        <dbReference type="ARBA" id="ARBA00022741"/>
    </source>
</evidence>
<dbReference type="GO" id="GO:0005737">
    <property type="term" value="C:cytoplasm"/>
    <property type="evidence" value="ECO:0007669"/>
    <property type="project" value="UniProtKB-SubCell"/>
</dbReference>
<evidence type="ECO:0000256" key="5">
    <source>
        <dbReference type="ARBA" id="ARBA00022490"/>
    </source>
</evidence>
<comment type="subunit">
    <text evidence="3">Monomer.</text>
</comment>
<accession>A0A0R3W6Y3</accession>
<dbReference type="PANTHER" id="PTHR23359">
    <property type="entry name" value="NUCLEOTIDE KINASE"/>
    <property type="match status" value="1"/>
</dbReference>
<keyword evidence="7" id="KW-0547">Nucleotide-binding</keyword>
<dbReference type="WBParaSite" id="TASK_0000599401-mRNA-1">
    <property type="protein sequence ID" value="TASK_0000599401-mRNA-1"/>
    <property type="gene ID" value="TASK_0000599401"/>
</dbReference>
<evidence type="ECO:0000313" key="13">
    <source>
        <dbReference type="EMBL" id="VDK35971.1"/>
    </source>
</evidence>
<comment type="function">
    <text evidence="1">Catalyzes the reversible transfer of the terminal phosphate group between ATP and AMP. Plays an important role in cellular energy homeostasis and in adenine nucleotide metabolism.</text>
</comment>
<dbReference type="EC" id="2.7.4.3" evidence="4"/>
<keyword evidence="14" id="KW-1185">Reference proteome</keyword>
<evidence type="ECO:0000256" key="2">
    <source>
        <dbReference type="ARBA" id="ARBA00004496"/>
    </source>
</evidence>
<dbReference type="InterPro" id="IPR000850">
    <property type="entry name" value="Adenylat/UMP-CMP_kin"/>
</dbReference>
<dbReference type="SUPFAM" id="SSF52540">
    <property type="entry name" value="P-loop containing nucleoside triphosphate hydrolases"/>
    <property type="match status" value="1"/>
</dbReference>
<dbReference type="CDD" id="cd01428">
    <property type="entry name" value="ADK"/>
    <property type="match status" value="1"/>
</dbReference>
<dbReference type="AlphaFoldDB" id="A0A0R3W6Y3"/>
<dbReference type="FunFam" id="3.40.50.300:FF:000315">
    <property type="entry name" value="Adenylate kinase 1"/>
    <property type="match status" value="1"/>
</dbReference>
<dbReference type="PRINTS" id="PR00094">
    <property type="entry name" value="ADENYLTKNASE"/>
</dbReference>
<keyword evidence="9" id="KW-0067">ATP-binding</keyword>
<evidence type="ECO:0000256" key="4">
    <source>
        <dbReference type="ARBA" id="ARBA00012955"/>
    </source>
</evidence>
<dbReference type="PROSITE" id="PS00113">
    <property type="entry name" value="ADENYLATE_KINASE"/>
    <property type="match status" value="1"/>
</dbReference>
<reference evidence="15" key="1">
    <citation type="submission" date="2017-02" db="UniProtKB">
        <authorList>
            <consortium name="WormBaseParasite"/>
        </authorList>
    </citation>
    <scope>IDENTIFICATION</scope>
</reference>
<sequence length="228" mass="25444">MTFEGPTELSIRHQSALCCTLCARRFGKSYNRSLTTFPYYRALIYVGGPGSGKGTQCEKIVAKYGFNHLSSGDLLRDEVQSGSPRGKELQAIMEKGELVSLEIVLALIKDAMLKLIDKSPYFLIDGYPRELEQGTRFEKDVAQCFAVLYFEVSEEVMKQRLLKRGETSGRADDNEATIVQRLKTFEEKTEPVIKHYTQKGKVIKVSSSPPFSPSFIPIGQVVCLGSKA</sequence>
<evidence type="ECO:0000256" key="3">
    <source>
        <dbReference type="ARBA" id="ARBA00011245"/>
    </source>
</evidence>
<reference evidence="13 14" key="2">
    <citation type="submission" date="2018-11" db="EMBL/GenBank/DDBJ databases">
        <authorList>
            <consortium name="Pathogen Informatics"/>
        </authorList>
    </citation>
    <scope>NUCLEOTIDE SEQUENCE [LARGE SCALE GENOMIC DNA]</scope>
</reference>
<dbReference type="STRING" id="60517.A0A0R3W6Y3"/>
<evidence type="ECO:0000313" key="15">
    <source>
        <dbReference type="WBParaSite" id="TASK_0000599401-mRNA-1"/>
    </source>
</evidence>
<evidence type="ECO:0000256" key="8">
    <source>
        <dbReference type="ARBA" id="ARBA00022777"/>
    </source>
</evidence>
<keyword evidence="5" id="KW-0963">Cytoplasm</keyword>
<keyword evidence="6 12" id="KW-0808">Transferase</keyword>
<evidence type="ECO:0000256" key="11">
    <source>
        <dbReference type="ARBA" id="ARBA00078502"/>
    </source>
</evidence>